<dbReference type="EMBL" id="ML993610">
    <property type="protein sequence ID" value="KAF2163057.1"/>
    <property type="molecule type" value="Genomic_DNA"/>
</dbReference>
<comment type="similarity">
    <text evidence="2 4">Belongs to the class-III pyridoxal-phosphate-dependent aminotransferase family.</text>
</comment>
<dbReference type="AlphaFoldDB" id="A0A6A6C796"/>
<feature type="compositionally biased region" description="Low complexity" evidence="5">
    <location>
        <begin position="23"/>
        <end position="48"/>
    </location>
</feature>
<dbReference type="Gene3D" id="3.40.640.10">
    <property type="entry name" value="Type I PLP-dependent aspartate aminotransferase-like (Major domain)"/>
    <property type="match status" value="1"/>
</dbReference>
<dbReference type="PANTHER" id="PTHR43094">
    <property type="entry name" value="AMINOTRANSFERASE"/>
    <property type="match status" value="1"/>
</dbReference>
<dbReference type="FunFam" id="3.40.640.10:FF:000004">
    <property type="entry name" value="Acetylornithine aminotransferase"/>
    <property type="match status" value="1"/>
</dbReference>
<name>A0A6A6C796_ZASCE</name>
<evidence type="ECO:0000313" key="7">
    <source>
        <dbReference type="Proteomes" id="UP000799537"/>
    </source>
</evidence>
<feature type="region of interest" description="Disordered" evidence="5">
    <location>
        <begin position="1"/>
        <end position="58"/>
    </location>
</feature>
<dbReference type="InterPro" id="IPR015422">
    <property type="entry name" value="PyrdxlP-dep_Trfase_small"/>
</dbReference>
<protein>
    <recommendedName>
        <fullName evidence="8">Aminotransferase class III</fullName>
    </recommendedName>
</protein>
<keyword evidence="7" id="KW-1185">Reference proteome</keyword>
<sequence>MPGEIHTTTANGHHDPPASKSLPPQTGTTAQAAAATRPPTTNGSTPTTSVLHANLNSPPPKIVSASGNYLTTSTGTQIFDATGGAAVSCLGHAHPRVKQAIVDQLDTVEYTYSPFFTTDASERLAERLTKSTNGEMSKVFIVSSGTEAIEAALKLARQYFVEKGEPERTRFIAREQSYHGNTLGSLSVGGHKARRKVYEPLLSENVSFVSPPYPYRGMKEGESEEEYVQRLGQELEGEFQRVGPRNVCAFVAETMSGLTLGAVPPPKNYLQTIKHICDKHGALLILDEVMSGMGRTGTLHAWSQDSVTPHLQTVAKGLGAGYQPIGALLVHRHVVDVLSHGTGSFVHSQTYQGHPVACAAACAVQKVVEEEGLMQNVRELGPVLGKALQKRLGGHANVGEVRGRGFMWGIELVQDKPSKTPFPASKKLAATIHATGLREEFGISLLPGGGVADGTNGDVVMLAPAYNITREDVELIVERTAKVVERALGA</sequence>
<evidence type="ECO:0000256" key="4">
    <source>
        <dbReference type="RuleBase" id="RU003560"/>
    </source>
</evidence>
<dbReference type="InterPro" id="IPR015424">
    <property type="entry name" value="PyrdxlP-dep_Trfase"/>
</dbReference>
<dbReference type="Pfam" id="PF00202">
    <property type="entry name" value="Aminotran_3"/>
    <property type="match status" value="1"/>
</dbReference>
<dbReference type="InterPro" id="IPR005814">
    <property type="entry name" value="Aminotrans_3"/>
</dbReference>
<evidence type="ECO:0000256" key="3">
    <source>
        <dbReference type="ARBA" id="ARBA00022898"/>
    </source>
</evidence>
<feature type="compositionally biased region" description="Polar residues" evidence="5">
    <location>
        <begin position="1"/>
        <end position="11"/>
    </location>
</feature>
<evidence type="ECO:0008006" key="8">
    <source>
        <dbReference type="Google" id="ProtNLM"/>
    </source>
</evidence>
<dbReference type="GO" id="GO:0030170">
    <property type="term" value="F:pyridoxal phosphate binding"/>
    <property type="evidence" value="ECO:0007669"/>
    <property type="project" value="InterPro"/>
</dbReference>
<evidence type="ECO:0000313" key="6">
    <source>
        <dbReference type="EMBL" id="KAF2163057.1"/>
    </source>
</evidence>
<dbReference type="Gene3D" id="3.90.1150.10">
    <property type="entry name" value="Aspartate Aminotransferase, domain 1"/>
    <property type="match status" value="1"/>
</dbReference>
<gene>
    <name evidence="6" type="ORF">M409DRAFT_68695</name>
</gene>
<dbReference type="GeneID" id="54571222"/>
<dbReference type="Proteomes" id="UP000799537">
    <property type="component" value="Unassembled WGS sequence"/>
</dbReference>
<dbReference type="PANTHER" id="PTHR43094:SF1">
    <property type="entry name" value="AMINOTRANSFERASE CLASS-III"/>
    <property type="match status" value="1"/>
</dbReference>
<dbReference type="GO" id="GO:0005829">
    <property type="term" value="C:cytosol"/>
    <property type="evidence" value="ECO:0007669"/>
    <property type="project" value="TreeGrafter"/>
</dbReference>
<dbReference type="NCBIfam" id="NF005685">
    <property type="entry name" value="PRK07483.1"/>
    <property type="match status" value="1"/>
</dbReference>
<evidence type="ECO:0000256" key="5">
    <source>
        <dbReference type="SAM" id="MobiDB-lite"/>
    </source>
</evidence>
<reference evidence="6" key="1">
    <citation type="journal article" date="2020" name="Stud. Mycol.">
        <title>101 Dothideomycetes genomes: a test case for predicting lifestyles and emergence of pathogens.</title>
        <authorList>
            <person name="Haridas S."/>
            <person name="Albert R."/>
            <person name="Binder M."/>
            <person name="Bloem J."/>
            <person name="Labutti K."/>
            <person name="Salamov A."/>
            <person name="Andreopoulos B."/>
            <person name="Baker S."/>
            <person name="Barry K."/>
            <person name="Bills G."/>
            <person name="Bluhm B."/>
            <person name="Cannon C."/>
            <person name="Castanera R."/>
            <person name="Culley D."/>
            <person name="Daum C."/>
            <person name="Ezra D."/>
            <person name="Gonzalez J."/>
            <person name="Henrissat B."/>
            <person name="Kuo A."/>
            <person name="Liang C."/>
            <person name="Lipzen A."/>
            <person name="Lutzoni F."/>
            <person name="Magnuson J."/>
            <person name="Mondo S."/>
            <person name="Nolan M."/>
            <person name="Ohm R."/>
            <person name="Pangilinan J."/>
            <person name="Park H.-J."/>
            <person name="Ramirez L."/>
            <person name="Alfaro M."/>
            <person name="Sun H."/>
            <person name="Tritt A."/>
            <person name="Yoshinaga Y."/>
            <person name="Zwiers L.-H."/>
            <person name="Turgeon B."/>
            <person name="Goodwin S."/>
            <person name="Spatafora J."/>
            <person name="Crous P."/>
            <person name="Grigoriev I."/>
        </authorList>
    </citation>
    <scope>NUCLEOTIDE SEQUENCE</scope>
    <source>
        <strain evidence="6">ATCC 36951</strain>
    </source>
</reference>
<dbReference type="CDD" id="cd00610">
    <property type="entry name" value="OAT_like"/>
    <property type="match status" value="1"/>
</dbReference>
<dbReference type="OrthoDB" id="5419315at2759"/>
<keyword evidence="3 4" id="KW-0663">Pyridoxal phosphate</keyword>
<dbReference type="GO" id="GO:0008483">
    <property type="term" value="F:transaminase activity"/>
    <property type="evidence" value="ECO:0007669"/>
    <property type="project" value="InterPro"/>
</dbReference>
<evidence type="ECO:0000256" key="1">
    <source>
        <dbReference type="ARBA" id="ARBA00001933"/>
    </source>
</evidence>
<comment type="cofactor">
    <cofactor evidence="1">
        <name>pyridoxal 5'-phosphate</name>
        <dbReference type="ChEBI" id="CHEBI:597326"/>
    </cofactor>
</comment>
<dbReference type="RefSeq" id="XP_033663946.1">
    <property type="nucleotide sequence ID" value="XM_033817950.1"/>
</dbReference>
<dbReference type="InterPro" id="IPR015421">
    <property type="entry name" value="PyrdxlP-dep_Trfase_major"/>
</dbReference>
<accession>A0A6A6C796</accession>
<dbReference type="SUPFAM" id="SSF53383">
    <property type="entry name" value="PLP-dependent transferases"/>
    <property type="match status" value="1"/>
</dbReference>
<organism evidence="6 7">
    <name type="scientific">Zasmidium cellare ATCC 36951</name>
    <dbReference type="NCBI Taxonomy" id="1080233"/>
    <lineage>
        <taxon>Eukaryota</taxon>
        <taxon>Fungi</taxon>
        <taxon>Dikarya</taxon>
        <taxon>Ascomycota</taxon>
        <taxon>Pezizomycotina</taxon>
        <taxon>Dothideomycetes</taxon>
        <taxon>Dothideomycetidae</taxon>
        <taxon>Mycosphaerellales</taxon>
        <taxon>Mycosphaerellaceae</taxon>
        <taxon>Zasmidium</taxon>
    </lineage>
</organism>
<proteinExistence type="inferred from homology"/>
<evidence type="ECO:0000256" key="2">
    <source>
        <dbReference type="ARBA" id="ARBA00008954"/>
    </source>
</evidence>